<dbReference type="Proteomes" id="UP000060699">
    <property type="component" value="Chromosome"/>
</dbReference>
<dbReference type="PATRIC" id="fig|76731.3.peg.183"/>
<evidence type="ECO:0000313" key="2">
    <source>
        <dbReference type="EMBL" id="ALV04685.1"/>
    </source>
</evidence>
<name>A0A0U3M7W9_9BURK</name>
<dbReference type="KEGG" id="rdp:RD2015_180"/>
<dbReference type="STRING" id="76731.RD2015_180"/>
<dbReference type="AlphaFoldDB" id="A0A0U3M7W9"/>
<dbReference type="InterPro" id="IPR011050">
    <property type="entry name" value="Pectin_lyase_fold/virulence"/>
</dbReference>
<accession>A0A0U3M7W9</accession>
<dbReference type="InterPro" id="IPR012334">
    <property type="entry name" value="Pectin_lyas_fold"/>
</dbReference>
<dbReference type="EMBL" id="CP013729">
    <property type="protein sequence ID" value="ALV04685.1"/>
    <property type="molecule type" value="Genomic_DNA"/>
</dbReference>
<gene>
    <name evidence="2" type="ORF">RD2015_180</name>
</gene>
<organism evidence="2 3">
    <name type="scientific">Roseateles depolymerans</name>
    <dbReference type="NCBI Taxonomy" id="76731"/>
    <lineage>
        <taxon>Bacteria</taxon>
        <taxon>Pseudomonadati</taxon>
        <taxon>Pseudomonadota</taxon>
        <taxon>Betaproteobacteria</taxon>
        <taxon>Burkholderiales</taxon>
        <taxon>Sphaerotilaceae</taxon>
        <taxon>Roseateles</taxon>
    </lineage>
</organism>
<keyword evidence="3" id="KW-1185">Reference proteome</keyword>
<evidence type="ECO:0000256" key="1">
    <source>
        <dbReference type="SAM" id="MobiDB-lite"/>
    </source>
</evidence>
<dbReference type="SUPFAM" id="SSF51126">
    <property type="entry name" value="Pectin lyase-like"/>
    <property type="match status" value="1"/>
</dbReference>
<feature type="compositionally biased region" description="Polar residues" evidence="1">
    <location>
        <begin position="56"/>
        <end position="73"/>
    </location>
</feature>
<reference evidence="2 3" key="1">
    <citation type="submission" date="2015-12" db="EMBL/GenBank/DDBJ databases">
        <title>Complete genome of Roseateles depolymerans KCTC 42856.</title>
        <authorList>
            <person name="Kim K.M."/>
        </authorList>
    </citation>
    <scope>NUCLEOTIDE SEQUENCE [LARGE SCALE GENOMIC DNA]</scope>
    <source>
        <strain evidence="2 3">KCTC 42856</strain>
    </source>
</reference>
<dbReference type="Gene3D" id="2.160.20.10">
    <property type="entry name" value="Single-stranded right-handed beta-helix, Pectin lyase-like"/>
    <property type="match status" value="1"/>
</dbReference>
<evidence type="ECO:0000313" key="3">
    <source>
        <dbReference type="Proteomes" id="UP000060699"/>
    </source>
</evidence>
<feature type="region of interest" description="Disordered" evidence="1">
    <location>
        <begin position="56"/>
        <end position="82"/>
    </location>
</feature>
<sequence length="434" mass="46424">MLQGHAWRPAGPNAAADIQPERRALLNAFMTAWLGRAAVGTGGTSLVGLAGLVPTQAQARSQPPGRSSDSQRGPSDERPILRVGPGQRLTTLAAAAAEARPGSIIEVAAGDYRADVATWTQDDLTLRAVGGRVRMLASGAHAQGKGIFVCAGRRLSITGFDFIGARVPDRNGAGIRLERGSLLIRDCRFEDNENGLLAANDPSITLDIERCEFGAIAPGEGRTHNCYVGSIGRLRVTGSYFHHGHTGHLLKSRAAVNHVFYNRLTDETGRASFELEFPNGGLALVVGNLIQQSASTENFHLVAYGSEGLVGPRHELHLINNTLVDLRPAGGVYLRMAPGAQQVRLINNLLCGKRELPPGPGWEQRQNYFVDRSAFVAPDRYDFALRPDSPLLGRAVDPGVVDGQPLRPVAQYRHPCDTAPVPVGAPYSPGAMQV</sequence>
<proteinExistence type="predicted"/>
<protein>
    <submittedName>
        <fullName evidence="2">Uncharacterized protein</fullName>
    </submittedName>
</protein>